<name>A0A7L8AHL1_9FLAO</name>
<reference evidence="1 2" key="1">
    <citation type="journal article" date="2016" name="Int. J. Syst. Evol. Microbiol.">
        <title>Polaribacter haliotis sp. nov., isolated from the gut of abalone Haliotis discus hannai.</title>
        <authorList>
            <person name="Kim Y.O."/>
            <person name="Park I.S."/>
            <person name="Park S."/>
            <person name="Nam B.H."/>
            <person name="Park J.M."/>
            <person name="Kim D.G."/>
            <person name="Yoon J.H."/>
        </authorList>
    </citation>
    <scope>NUCLEOTIDE SEQUENCE [LARGE SCALE GENOMIC DNA]</scope>
    <source>
        <strain evidence="1 2">KCTC 52418</strain>
    </source>
</reference>
<dbReference type="CDD" id="cd02208">
    <property type="entry name" value="cupin_RmlC-like"/>
    <property type="match status" value="1"/>
</dbReference>
<dbReference type="OrthoDB" id="1422342at2"/>
<dbReference type="AlphaFoldDB" id="A0A7L8AHL1"/>
<sequence>MNKYQIILILCLSTIFLSCKKNNTQKVQKQKVMANLNREIPLENLKTYIQTNDNYYSKKILENEIKGIHVVHKAITKNFEDTRKDGFKVIYLFIKGNGTVIANNKAFEIVPETILLPNKFQRISINVSKKDTLHFLKISSKLTKQDVLDLKEFPKEHTENVYYAKFTDCESYTEPIKSPNTVSRTILPNKYIPRIAMGTVQTKGPDRVGFHEHPMLEQLFLGLSKNNSVVYADKTQINFSEFSVLHIPLGSSHSVSVEKDEIMYYVWMDFFRDKKGEEWLKTHKTKKED</sequence>
<protein>
    <recommendedName>
        <fullName evidence="3">Cupin domain-containing protein</fullName>
    </recommendedName>
</protein>
<evidence type="ECO:0008006" key="3">
    <source>
        <dbReference type="Google" id="ProtNLM"/>
    </source>
</evidence>
<gene>
    <name evidence="1" type="ORF">H9I45_03245</name>
</gene>
<evidence type="ECO:0000313" key="2">
    <source>
        <dbReference type="Proteomes" id="UP000516764"/>
    </source>
</evidence>
<dbReference type="Proteomes" id="UP000516764">
    <property type="component" value="Chromosome"/>
</dbReference>
<keyword evidence="2" id="KW-1185">Reference proteome</keyword>
<evidence type="ECO:0000313" key="1">
    <source>
        <dbReference type="EMBL" id="QOD61480.1"/>
    </source>
</evidence>
<organism evidence="1 2">
    <name type="scientific">Polaribacter haliotis</name>
    <dbReference type="NCBI Taxonomy" id="1888915"/>
    <lineage>
        <taxon>Bacteria</taxon>
        <taxon>Pseudomonadati</taxon>
        <taxon>Bacteroidota</taxon>
        <taxon>Flavobacteriia</taxon>
        <taxon>Flavobacteriales</taxon>
        <taxon>Flavobacteriaceae</taxon>
    </lineage>
</organism>
<dbReference type="KEGG" id="phal:H9I45_03245"/>
<accession>A0A7L8AHL1</accession>
<proteinExistence type="predicted"/>
<dbReference type="PROSITE" id="PS51257">
    <property type="entry name" value="PROKAR_LIPOPROTEIN"/>
    <property type="match status" value="1"/>
</dbReference>
<dbReference type="EMBL" id="CP061813">
    <property type="protein sequence ID" value="QOD61480.1"/>
    <property type="molecule type" value="Genomic_DNA"/>
</dbReference>